<feature type="non-terminal residue" evidence="8">
    <location>
        <position position="1"/>
    </location>
</feature>
<feature type="domain" description="Partial AB-hydrolase lipase" evidence="7">
    <location>
        <begin position="1"/>
        <end position="61"/>
    </location>
</feature>
<reference evidence="9" key="2">
    <citation type="submission" date="2020-05" db="UniProtKB">
        <authorList>
            <consortium name="EnsemblMetazoa"/>
        </authorList>
    </citation>
    <scope>IDENTIFICATION</scope>
    <source>
        <strain evidence="9">wikel</strain>
    </source>
</reference>
<dbReference type="PIRSF" id="PIRSF000862">
    <property type="entry name" value="Steryl_ester_lip"/>
    <property type="match status" value="1"/>
</dbReference>
<protein>
    <submittedName>
        <fullName evidence="8 9">Lipase, putative</fullName>
        <ecNumber evidence="8">3.1.1.3</ecNumber>
    </submittedName>
</protein>
<evidence type="ECO:0000313" key="9">
    <source>
        <dbReference type="EnsemblMetazoa" id="ISCW022588-PA"/>
    </source>
</evidence>
<dbReference type="EMBL" id="ABJB011049406">
    <property type="status" value="NOT_ANNOTATED_CDS"/>
    <property type="molecule type" value="Genomic_DNA"/>
</dbReference>
<dbReference type="FunFam" id="3.40.50.1820:FF:000057">
    <property type="entry name" value="Lipase"/>
    <property type="match status" value="1"/>
</dbReference>
<dbReference type="STRING" id="6945.B7QFC5"/>
<proteinExistence type="inferred from homology"/>
<keyword evidence="3 8" id="KW-0378">Hydrolase</keyword>
<comment type="similarity">
    <text evidence="1">Belongs to the AB hydrolase superfamily. Lipase family.</text>
</comment>
<evidence type="ECO:0000256" key="5">
    <source>
        <dbReference type="ARBA" id="ARBA00023098"/>
    </source>
</evidence>
<evidence type="ECO:0000256" key="1">
    <source>
        <dbReference type="ARBA" id="ARBA00010701"/>
    </source>
</evidence>
<organism>
    <name type="scientific">Ixodes scapularis</name>
    <name type="common">Black-legged tick</name>
    <name type="synonym">Deer tick</name>
    <dbReference type="NCBI Taxonomy" id="6945"/>
    <lineage>
        <taxon>Eukaryota</taxon>
        <taxon>Metazoa</taxon>
        <taxon>Ecdysozoa</taxon>
        <taxon>Arthropoda</taxon>
        <taxon>Chelicerata</taxon>
        <taxon>Arachnida</taxon>
        <taxon>Acari</taxon>
        <taxon>Parasitiformes</taxon>
        <taxon>Ixodida</taxon>
        <taxon>Ixodoidea</taxon>
        <taxon>Ixodidae</taxon>
        <taxon>Ixodinae</taxon>
        <taxon>Ixodes</taxon>
    </lineage>
</organism>
<accession>B7QFC5</accession>
<keyword evidence="6" id="KW-0325">Glycoprotein</keyword>
<keyword evidence="2" id="KW-0732">Signal</keyword>
<dbReference type="Gene3D" id="3.40.50.1820">
    <property type="entry name" value="alpha/beta hydrolase"/>
    <property type="match status" value="1"/>
</dbReference>
<dbReference type="VEuPathDB" id="VectorBase:ISCW022588"/>
<keyword evidence="5" id="KW-0443">Lipid metabolism</keyword>
<evidence type="ECO:0000256" key="3">
    <source>
        <dbReference type="ARBA" id="ARBA00022801"/>
    </source>
</evidence>
<dbReference type="InterPro" id="IPR006693">
    <property type="entry name" value="AB_hydrolase_lipase"/>
</dbReference>
<gene>
    <name evidence="8" type="ORF">IscW_ISCW022588</name>
</gene>
<dbReference type="EMBL" id="DS924856">
    <property type="protein sequence ID" value="EEC17547.1"/>
    <property type="molecule type" value="Genomic_DNA"/>
</dbReference>
<dbReference type="GO" id="GO:0004806">
    <property type="term" value="F:triacylglycerol lipase activity"/>
    <property type="evidence" value="ECO:0007669"/>
    <property type="project" value="UniProtKB-EC"/>
</dbReference>
<evidence type="ECO:0000256" key="2">
    <source>
        <dbReference type="ARBA" id="ARBA00022729"/>
    </source>
</evidence>
<dbReference type="SUPFAM" id="SSF53474">
    <property type="entry name" value="alpha/beta-Hydrolases"/>
    <property type="match status" value="1"/>
</dbReference>
<evidence type="ECO:0000313" key="10">
    <source>
        <dbReference type="Proteomes" id="UP000001555"/>
    </source>
</evidence>
<sequence>QLIQSKGYPVQEYKVTTEDGYILEIQRIPWGRNGAFVDRTSTTPVLVQHGILASSADFVNNFYNQSLGFLLADAGYDVWLGNSRGNTYTSHVNLSRKGREFWNFIYIQAKIYFVPDASNRSRTRVGSAIFWFLPYLAYTMLQAPNYKLFRRKKKHCLKFSYLESFLPISVLKPSSAVLESLQNRSNLFSLAIPILYHGELFSSSDLIKWLAQTMCSHPTSRLACEAFVGFINNVDSSEQNKTRLPVYLSNFPAGSSIRNLNHLSQLVRCDCFQKYDFGTFKNKEKYGKVNPPQHKLSNTKLPVAIYWSDGDELVTAKDVARLRSELPNVVAFYKVPDDKFTHLDFAWGITSANVLYREMIDLMDKYK</sequence>
<dbReference type="Pfam" id="PF04083">
    <property type="entry name" value="Abhydro_lipase"/>
    <property type="match status" value="1"/>
</dbReference>
<dbReference type="VEuPathDB" id="VectorBase:ISCP_032223"/>
<name>B7QFC5_IXOSC</name>
<evidence type="ECO:0000256" key="6">
    <source>
        <dbReference type="ARBA" id="ARBA00023180"/>
    </source>
</evidence>
<dbReference type="Proteomes" id="UP000001555">
    <property type="component" value="Unassembled WGS sequence"/>
</dbReference>
<dbReference type="EC" id="3.1.1.3" evidence="8"/>
<dbReference type="EMBL" id="ABJB010525561">
    <property type="status" value="NOT_ANNOTATED_CDS"/>
    <property type="molecule type" value="Genomic_DNA"/>
</dbReference>
<dbReference type="GO" id="GO:0006629">
    <property type="term" value="P:lipid metabolic process"/>
    <property type="evidence" value="ECO:0000318"/>
    <property type="project" value="GO_Central"/>
</dbReference>
<keyword evidence="4" id="KW-0442">Lipid degradation</keyword>
<dbReference type="InterPro" id="IPR029058">
    <property type="entry name" value="AB_hydrolase_fold"/>
</dbReference>
<dbReference type="HOGENOM" id="CLU_010974_0_3_1"/>
<dbReference type="PaxDb" id="6945-B7QFC5"/>
<dbReference type="PANTHER" id="PTHR11005">
    <property type="entry name" value="LYSOSOMAL ACID LIPASE-RELATED"/>
    <property type="match status" value="1"/>
</dbReference>
<dbReference type="InterPro" id="IPR025483">
    <property type="entry name" value="Lipase_euk"/>
</dbReference>
<dbReference type="EMBL" id="ABJB010636481">
    <property type="status" value="NOT_ANNOTATED_CDS"/>
    <property type="molecule type" value="Genomic_DNA"/>
</dbReference>
<dbReference type="EMBL" id="ABJB011060906">
    <property type="status" value="NOT_ANNOTATED_CDS"/>
    <property type="molecule type" value="Genomic_DNA"/>
</dbReference>
<dbReference type="OrthoDB" id="7958685at2759"/>
<dbReference type="GO" id="GO:0016042">
    <property type="term" value="P:lipid catabolic process"/>
    <property type="evidence" value="ECO:0007669"/>
    <property type="project" value="UniProtKB-KW"/>
</dbReference>
<keyword evidence="10" id="KW-1185">Reference proteome</keyword>
<evidence type="ECO:0000259" key="7">
    <source>
        <dbReference type="Pfam" id="PF04083"/>
    </source>
</evidence>
<evidence type="ECO:0000313" key="8">
    <source>
        <dbReference type="EMBL" id="EEC17547.1"/>
    </source>
</evidence>
<dbReference type="AlphaFoldDB" id="B7QFC5"/>
<dbReference type="EnsemblMetazoa" id="ISCW022588-RA">
    <property type="protein sequence ID" value="ISCW022588-PA"/>
    <property type="gene ID" value="ISCW022588"/>
</dbReference>
<dbReference type="EMBL" id="ABJB010693436">
    <property type="status" value="NOT_ANNOTATED_CDS"/>
    <property type="molecule type" value="Genomic_DNA"/>
</dbReference>
<reference evidence="8 10" key="1">
    <citation type="submission" date="2008-03" db="EMBL/GenBank/DDBJ databases">
        <title>Annotation of Ixodes scapularis.</title>
        <authorList>
            <consortium name="Ixodes scapularis Genome Project Consortium"/>
            <person name="Caler E."/>
            <person name="Hannick L.I."/>
            <person name="Bidwell S."/>
            <person name="Joardar V."/>
            <person name="Thiagarajan M."/>
            <person name="Amedeo P."/>
            <person name="Galinsky K.J."/>
            <person name="Schobel S."/>
            <person name="Inman J."/>
            <person name="Hostetler J."/>
            <person name="Miller J."/>
            <person name="Hammond M."/>
            <person name="Megy K."/>
            <person name="Lawson D."/>
            <person name="Kodira C."/>
            <person name="Sutton G."/>
            <person name="Meyer J."/>
            <person name="Hill C.A."/>
            <person name="Birren B."/>
            <person name="Nene V."/>
            <person name="Collins F."/>
            <person name="Alarcon-Chaidez F."/>
            <person name="Wikel S."/>
            <person name="Strausberg R."/>
        </authorList>
    </citation>
    <scope>NUCLEOTIDE SEQUENCE [LARGE SCALE GENOMIC DNA]</scope>
    <source>
        <strain evidence="10">Wikel</strain>
        <strain evidence="8">Wikel colony</strain>
    </source>
</reference>
<dbReference type="GO" id="GO:0016298">
    <property type="term" value="F:lipase activity"/>
    <property type="evidence" value="ECO:0000318"/>
    <property type="project" value="GO_Central"/>
</dbReference>
<dbReference type="VEuPathDB" id="VectorBase:ISCI022588"/>
<evidence type="ECO:0000256" key="4">
    <source>
        <dbReference type="ARBA" id="ARBA00022963"/>
    </source>
</evidence>